<dbReference type="InterPro" id="IPR036895">
    <property type="entry name" value="Uracil-DNA_glycosylase-like_sf"/>
</dbReference>
<dbReference type="SMART" id="SM00987">
    <property type="entry name" value="UreE_C"/>
    <property type="match status" value="1"/>
</dbReference>
<dbReference type="PANTHER" id="PTHR33693:SF9">
    <property type="entry name" value="TYPE-4 URACIL-DNA GLYCOSYLASE"/>
    <property type="match status" value="1"/>
</dbReference>
<dbReference type="EMBL" id="LNUW01000028">
    <property type="protein sequence ID" value="KXG85944.1"/>
    <property type="molecule type" value="Genomic_DNA"/>
</dbReference>
<keyword evidence="6" id="KW-0378">Hydrolase</keyword>
<evidence type="ECO:0000256" key="5">
    <source>
        <dbReference type="ARBA" id="ARBA00022763"/>
    </source>
</evidence>
<dbReference type="InterPro" id="IPR023875">
    <property type="entry name" value="DNA_repair_put"/>
</dbReference>
<dbReference type="Pfam" id="PF13566">
    <property type="entry name" value="DUF4130"/>
    <property type="match status" value="1"/>
</dbReference>
<dbReference type="InterPro" id="IPR051536">
    <property type="entry name" value="UDG_Type-4/5"/>
</dbReference>
<keyword evidence="7" id="KW-0408">Iron</keyword>
<dbReference type="STRING" id="2052828.ATO67_04800"/>
<evidence type="ECO:0000259" key="10">
    <source>
        <dbReference type="SMART" id="SM00986"/>
    </source>
</evidence>
<accession>A0A135P3F0</accession>
<dbReference type="InterPro" id="IPR025404">
    <property type="entry name" value="DUF4130"/>
</dbReference>
<dbReference type="PANTHER" id="PTHR33693">
    <property type="entry name" value="TYPE-5 URACIL-DNA GLYCOSYLASE"/>
    <property type="match status" value="1"/>
</dbReference>
<dbReference type="GO" id="GO:0006281">
    <property type="term" value="P:DNA repair"/>
    <property type="evidence" value="ECO:0007669"/>
    <property type="project" value="UniProtKB-KW"/>
</dbReference>
<dbReference type="NCBIfam" id="TIGR03914">
    <property type="entry name" value="UDG_fam_dom"/>
    <property type="match status" value="1"/>
</dbReference>
<dbReference type="InterPro" id="IPR005122">
    <property type="entry name" value="Uracil-DNA_glycosylase-like"/>
</dbReference>
<comment type="similarity">
    <text evidence="1">Belongs to the uracil-DNA glycosylase (UDG) superfamily. Type 4 (UDGa) family.</text>
</comment>
<keyword evidence="12" id="KW-1185">Reference proteome</keyword>
<sequence>MYKVSLEGRGDFTEWRDAARAFLSANVAPHEIEWQFQGEETGLFGFEEGNRLPQIDGAASVNVPAAFMPFAQTIICHSDPTRFALLYRLLWCLGKDRALLEFKSDPDVAEARKMEKSVRRDSHKMTAFVRFKEVPLPPDTIGRRRFIAWFEPDHFIVERKAAFFQRRFTDMDWLIVTPKGSARWDGETMQTSRMAAEKPDLSDETDELWRTYYANIFNPARLKIKAMTAEMPKKYWKNLPEADLIPDLILNAERRVLEMGAKAATEPQLFHHRLQAAADSRPVPVLPDADTLEGLKHEAQSCTLCPLHCKATQTVFGEGPANADVMVVGEQPGDFEDLAGRPFVGPAGKVFDQVLGDTGMDRKALYVTNAVKHFKYEARGKKRIHQRPDAGEVQRCRWWLTREIDLIQPKLIVAMGMTALFALTGMKEKLSDVRSMPIPMDGGKMLFATVHPSYLLRIPDEQKKTEEVRRFREDMQAVQRLMETSGETESQVSFGR</sequence>
<proteinExistence type="inferred from homology"/>
<dbReference type="RefSeq" id="WP_067645122.1">
    <property type="nucleotide sequence ID" value="NZ_KQ961024.1"/>
</dbReference>
<dbReference type="NCBIfam" id="TIGR00758">
    <property type="entry name" value="UDG_fam4"/>
    <property type="match status" value="1"/>
</dbReference>
<dbReference type="Gene3D" id="3.40.470.10">
    <property type="entry name" value="Uracil-DNA glycosylase-like domain"/>
    <property type="match status" value="1"/>
</dbReference>
<dbReference type="InterPro" id="IPR005273">
    <property type="entry name" value="Ura-DNA_glyco_family4"/>
</dbReference>
<keyword evidence="4" id="KW-0479">Metal-binding</keyword>
<evidence type="ECO:0000256" key="2">
    <source>
        <dbReference type="ARBA" id="ARBA00019403"/>
    </source>
</evidence>
<feature type="domain" description="Uracil-DNA glycosylase-like" evidence="10">
    <location>
        <begin position="316"/>
        <end position="476"/>
    </location>
</feature>
<keyword evidence="9" id="KW-0234">DNA repair</keyword>
<reference evidence="11 12" key="1">
    <citation type="submission" date="2015-11" db="EMBL/GenBank/DDBJ databases">
        <title>Draft genome sequence of Agrobacterium sp. R89-1.</title>
        <authorList>
            <person name="Zahradnik J."/>
            <person name="Kyslikova E."/>
            <person name="Palyzova A."/>
            <person name="Kyslik P."/>
        </authorList>
    </citation>
    <scope>NUCLEOTIDE SEQUENCE [LARGE SCALE GENOMIC DNA]</scope>
    <source>
        <strain evidence="11 12">R89-1</strain>
    </source>
</reference>
<dbReference type="CDD" id="cd10030">
    <property type="entry name" value="UDG-F4_TTUDGA_SPO1dp_like"/>
    <property type="match status" value="1"/>
</dbReference>
<evidence type="ECO:0000313" key="11">
    <source>
        <dbReference type="EMBL" id="KXG85944.1"/>
    </source>
</evidence>
<dbReference type="Proteomes" id="UP000070498">
    <property type="component" value="Unassembled WGS sequence"/>
</dbReference>
<dbReference type="AlphaFoldDB" id="A0A135P3F0"/>
<dbReference type="GO" id="GO:0051539">
    <property type="term" value="F:4 iron, 4 sulfur cluster binding"/>
    <property type="evidence" value="ECO:0007669"/>
    <property type="project" value="UniProtKB-KW"/>
</dbReference>
<name>A0A135P3F0_9HYPH</name>
<protein>
    <recommendedName>
        <fullName evidence="2">Type-4 uracil-DNA glycosylase</fullName>
    </recommendedName>
</protein>
<evidence type="ECO:0000256" key="3">
    <source>
        <dbReference type="ARBA" id="ARBA00022485"/>
    </source>
</evidence>
<gene>
    <name evidence="11" type="ORF">ATO67_04800</name>
</gene>
<evidence type="ECO:0000256" key="7">
    <source>
        <dbReference type="ARBA" id="ARBA00023004"/>
    </source>
</evidence>
<evidence type="ECO:0000256" key="9">
    <source>
        <dbReference type="ARBA" id="ARBA00023204"/>
    </source>
</evidence>
<keyword evidence="3" id="KW-0004">4Fe-4S</keyword>
<dbReference type="NCBIfam" id="TIGR03915">
    <property type="entry name" value="SAM_7_link_chp"/>
    <property type="match status" value="1"/>
</dbReference>
<dbReference type="SMART" id="SM00986">
    <property type="entry name" value="UDG"/>
    <property type="match status" value="1"/>
</dbReference>
<dbReference type="GO" id="GO:0046872">
    <property type="term" value="F:metal ion binding"/>
    <property type="evidence" value="ECO:0007669"/>
    <property type="project" value="UniProtKB-KW"/>
</dbReference>
<dbReference type="SUPFAM" id="SSF52141">
    <property type="entry name" value="Uracil-DNA glycosylase-like"/>
    <property type="match status" value="1"/>
</dbReference>
<keyword evidence="8" id="KW-0411">Iron-sulfur</keyword>
<organism evidence="11 12">
    <name type="scientific">Agrobacterium bohemicum</name>
    <dbReference type="NCBI Taxonomy" id="2052828"/>
    <lineage>
        <taxon>Bacteria</taxon>
        <taxon>Pseudomonadati</taxon>
        <taxon>Pseudomonadota</taxon>
        <taxon>Alphaproteobacteria</taxon>
        <taxon>Hyphomicrobiales</taxon>
        <taxon>Rhizobiaceae</taxon>
        <taxon>Rhizobium/Agrobacterium group</taxon>
        <taxon>Agrobacterium</taxon>
    </lineage>
</organism>
<evidence type="ECO:0000256" key="4">
    <source>
        <dbReference type="ARBA" id="ARBA00022723"/>
    </source>
</evidence>
<dbReference type="GO" id="GO:0097506">
    <property type="term" value="F:deaminated base DNA N-glycosylase activity"/>
    <property type="evidence" value="ECO:0007669"/>
    <property type="project" value="UniProtKB-ARBA"/>
</dbReference>
<evidence type="ECO:0000256" key="8">
    <source>
        <dbReference type="ARBA" id="ARBA00023014"/>
    </source>
</evidence>
<evidence type="ECO:0000256" key="6">
    <source>
        <dbReference type="ARBA" id="ARBA00022801"/>
    </source>
</evidence>
<evidence type="ECO:0000256" key="1">
    <source>
        <dbReference type="ARBA" id="ARBA00006521"/>
    </source>
</evidence>
<keyword evidence="5" id="KW-0227">DNA damage</keyword>
<evidence type="ECO:0000313" key="12">
    <source>
        <dbReference type="Proteomes" id="UP000070498"/>
    </source>
</evidence>
<dbReference type="Pfam" id="PF03167">
    <property type="entry name" value="UDG"/>
    <property type="match status" value="1"/>
</dbReference>
<comment type="caution">
    <text evidence="11">The sequence shown here is derived from an EMBL/GenBank/DDBJ whole genome shotgun (WGS) entry which is preliminary data.</text>
</comment>